<evidence type="ECO:0000313" key="5">
    <source>
        <dbReference type="Proteomes" id="UP001501147"/>
    </source>
</evidence>
<evidence type="ECO:0000256" key="2">
    <source>
        <dbReference type="SAM" id="Phobius"/>
    </source>
</evidence>
<feature type="compositionally biased region" description="Polar residues" evidence="1">
    <location>
        <begin position="164"/>
        <end position="174"/>
    </location>
</feature>
<dbReference type="Proteomes" id="UP001501147">
    <property type="component" value="Unassembled WGS sequence"/>
</dbReference>
<keyword evidence="2" id="KW-1133">Transmembrane helix</keyword>
<feature type="signal peptide" evidence="3">
    <location>
        <begin position="1"/>
        <end position="26"/>
    </location>
</feature>
<feature type="transmembrane region" description="Helical" evidence="2">
    <location>
        <begin position="115"/>
        <end position="133"/>
    </location>
</feature>
<keyword evidence="3" id="KW-0732">Signal</keyword>
<evidence type="ECO:0000256" key="3">
    <source>
        <dbReference type="SAM" id="SignalP"/>
    </source>
</evidence>
<dbReference type="Pfam" id="PF19733">
    <property type="entry name" value="DUF6223"/>
    <property type="match status" value="1"/>
</dbReference>
<evidence type="ECO:0000256" key="1">
    <source>
        <dbReference type="SAM" id="MobiDB-lite"/>
    </source>
</evidence>
<sequence length="174" mass="16714">MSTRFSLSAATAVLIAALALAGPAAAASATPVAADVFTLSVGRIGASLSALTGLIGSVCGGIALTRTTGKGRAAAWARRNGPVTALVTGLIAAAVGGTVAATAKGGLGTGNGLGGAYVAVLLGLIAVISRLAGPHPFPPDPLILSAADSGQVRSRPATVPHAPSLNQPVQGPLR</sequence>
<organism evidence="4 5">
    <name type="scientific">Streptomyces sanyensis</name>
    <dbReference type="NCBI Taxonomy" id="568869"/>
    <lineage>
        <taxon>Bacteria</taxon>
        <taxon>Bacillati</taxon>
        <taxon>Actinomycetota</taxon>
        <taxon>Actinomycetes</taxon>
        <taxon>Kitasatosporales</taxon>
        <taxon>Streptomycetaceae</taxon>
        <taxon>Streptomyces</taxon>
    </lineage>
</organism>
<dbReference type="InterPro" id="IPR045770">
    <property type="entry name" value="DUF6223"/>
</dbReference>
<reference evidence="5" key="1">
    <citation type="journal article" date="2019" name="Int. J. Syst. Evol. Microbiol.">
        <title>The Global Catalogue of Microorganisms (GCM) 10K type strain sequencing project: providing services to taxonomists for standard genome sequencing and annotation.</title>
        <authorList>
            <consortium name="The Broad Institute Genomics Platform"/>
            <consortium name="The Broad Institute Genome Sequencing Center for Infectious Disease"/>
            <person name="Wu L."/>
            <person name="Ma J."/>
        </authorList>
    </citation>
    <scope>NUCLEOTIDE SEQUENCE [LARGE SCALE GENOMIC DNA]</scope>
    <source>
        <strain evidence="5">JCM 18324</strain>
    </source>
</reference>
<protein>
    <submittedName>
        <fullName evidence="4">Uncharacterized protein</fullName>
    </submittedName>
</protein>
<accession>A0ABP9ABZ8</accession>
<name>A0ABP9ABZ8_9ACTN</name>
<dbReference type="RefSeq" id="WP_345613904.1">
    <property type="nucleotide sequence ID" value="NZ_BAABJV010000006.1"/>
</dbReference>
<feature type="transmembrane region" description="Helical" evidence="2">
    <location>
        <begin position="44"/>
        <end position="64"/>
    </location>
</feature>
<keyword evidence="2" id="KW-0472">Membrane</keyword>
<feature type="transmembrane region" description="Helical" evidence="2">
    <location>
        <begin position="85"/>
        <end position="103"/>
    </location>
</feature>
<feature type="region of interest" description="Disordered" evidence="1">
    <location>
        <begin position="153"/>
        <end position="174"/>
    </location>
</feature>
<keyword evidence="2" id="KW-0812">Transmembrane</keyword>
<dbReference type="EMBL" id="BAABJV010000006">
    <property type="protein sequence ID" value="GAA4778628.1"/>
    <property type="molecule type" value="Genomic_DNA"/>
</dbReference>
<gene>
    <name evidence="4" type="ORF">GCM10023329_29610</name>
</gene>
<evidence type="ECO:0000313" key="4">
    <source>
        <dbReference type="EMBL" id="GAA4778628.1"/>
    </source>
</evidence>
<comment type="caution">
    <text evidence="4">The sequence shown here is derived from an EMBL/GenBank/DDBJ whole genome shotgun (WGS) entry which is preliminary data.</text>
</comment>
<keyword evidence="5" id="KW-1185">Reference proteome</keyword>
<feature type="chain" id="PRO_5047479584" evidence="3">
    <location>
        <begin position="27"/>
        <end position="174"/>
    </location>
</feature>
<proteinExistence type="predicted"/>